<name>A0ABV3FV69_9NOCA</name>
<protein>
    <submittedName>
        <fullName evidence="3">MspA family porin</fullName>
    </submittedName>
</protein>
<evidence type="ECO:0000256" key="2">
    <source>
        <dbReference type="SAM" id="SignalP"/>
    </source>
</evidence>
<dbReference type="InterPro" id="IPR036435">
    <property type="entry name" value="Leukocidin/porin_MspA_sf"/>
</dbReference>
<evidence type="ECO:0000313" key="4">
    <source>
        <dbReference type="Proteomes" id="UP001551695"/>
    </source>
</evidence>
<organism evidence="3 4">
    <name type="scientific">Nocardia aurea</name>
    <dbReference type="NCBI Taxonomy" id="2144174"/>
    <lineage>
        <taxon>Bacteria</taxon>
        <taxon>Bacillati</taxon>
        <taxon>Actinomycetota</taxon>
        <taxon>Actinomycetes</taxon>
        <taxon>Mycobacteriales</taxon>
        <taxon>Nocardiaceae</taxon>
        <taxon>Nocardia</taxon>
    </lineage>
</organism>
<dbReference type="RefSeq" id="WP_198654156.1">
    <property type="nucleotide sequence ID" value="NZ_JBEXKW010000099.1"/>
</dbReference>
<dbReference type="EMBL" id="JBFAKC010000007">
    <property type="protein sequence ID" value="MEV0709319.1"/>
    <property type="molecule type" value="Genomic_DNA"/>
</dbReference>
<feature type="signal peptide" evidence="2">
    <location>
        <begin position="1"/>
        <end position="18"/>
    </location>
</feature>
<dbReference type="Gene3D" id="2.10.300.10">
    <property type="entry name" value="Porin MspA ribbon domain"/>
    <property type="match status" value="1"/>
</dbReference>
<comment type="caution">
    <text evidence="3">The sequence shown here is derived from an EMBL/GenBank/DDBJ whole genome shotgun (WGS) entry which is preliminary data.</text>
</comment>
<dbReference type="Pfam" id="PF09203">
    <property type="entry name" value="MspA"/>
    <property type="match status" value="1"/>
</dbReference>
<proteinExistence type="predicted"/>
<keyword evidence="4" id="KW-1185">Reference proteome</keyword>
<dbReference type="Proteomes" id="UP001551695">
    <property type="component" value="Unassembled WGS sequence"/>
</dbReference>
<evidence type="ECO:0000313" key="3">
    <source>
        <dbReference type="EMBL" id="MEV0709319.1"/>
    </source>
</evidence>
<feature type="chain" id="PRO_5045178697" evidence="2">
    <location>
        <begin position="19"/>
        <end position="196"/>
    </location>
</feature>
<evidence type="ECO:0000256" key="1">
    <source>
        <dbReference type="ARBA" id="ARBA00022729"/>
    </source>
</evidence>
<dbReference type="InterPro" id="IPR015286">
    <property type="entry name" value="Porin_fam_mycobact-type"/>
</dbReference>
<sequence>MASIVAAGLAFGNGSAAAAVDNSSSIVDRAQRTVEAIQADTTIDSVPPLDSNPLTREWFHNGSAGFKVSGPDAKDWKGHITFGYQVGYPATVGGKIKFEYSTPGLGVDLGGADIGVLKIDSLIPKAGVQLEAGFGPGIQTIECAGGDVSGTEGFIRLSGFHATITGVLGQTNIRPFVKLVSADGDTVITYGKPWTL</sequence>
<reference evidence="3 4" key="1">
    <citation type="submission" date="2024-06" db="EMBL/GenBank/DDBJ databases">
        <title>The Natural Products Discovery Center: Release of the First 8490 Sequenced Strains for Exploring Actinobacteria Biosynthetic Diversity.</title>
        <authorList>
            <person name="Kalkreuter E."/>
            <person name="Kautsar S.A."/>
            <person name="Yang D."/>
            <person name="Bader C.D."/>
            <person name="Teijaro C.N."/>
            <person name="Fluegel L."/>
            <person name="Davis C.M."/>
            <person name="Simpson J.R."/>
            <person name="Lauterbach L."/>
            <person name="Steele A.D."/>
            <person name="Gui C."/>
            <person name="Meng S."/>
            <person name="Li G."/>
            <person name="Viehrig K."/>
            <person name="Ye F."/>
            <person name="Su P."/>
            <person name="Kiefer A.F."/>
            <person name="Nichols A."/>
            <person name="Cepeda A.J."/>
            <person name="Yan W."/>
            <person name="Fan B."/>
            <person name="Jiang Y."/>
            <person name="Adhikari A."/>
            <person name="Zheng C.-J."/>
            <person name="Schuster L."/>
            <person name="Cowan T.M."/>
            <person name="Smanski M.J."/>
            <person name="Chevrette M.G."/>
            <person name="De Carvalho L.P.S."/>
            <person name="Shen B."/>
        </authorList>
    </citation>
    <scope>NUCLEOTIDE SEQUENCE [LARGE SCALE GENOMIC DNA]</scope>
    <source>
        <strain evidence="3 4">NPDC050403</strain>
    </source>
</reference>
<keyword evidence="1 2" id="KW-0732">Signal</keyword>
<gene>
    <name evidence="3" type="ORF">AB0I48_17300</name>
</gene>
<dbReference type="SUPFAM" id="SSF56959">
    <property type="entry name" value="Leukocidin-like"/>
    <property type="match status" value="1"/>
</dbReference>
<accession>A0ABV3FV69</accession>
<dbReference type="Gene3D" id="2.60.40.1650">
    <property type="entry name" value="Porin MspA (Ig-like beta-sandwich domain)"/>
    <property type="match status" value="1"/>
</dbReference>